<proteinExistence type="predicted"/>
<dbReference type="Proteomes" id="UP001420932">
    <property type="component" value="Unassembled WGS sequence"/>
</dbReference>
<evidence type="ECO:0000313" key="2">
    <source>
        <dbReference type="EMBL" id="KAK9098882.1"/>
    </source>
</evidence>
<accession>A0AAP0EXY4</accession>
<protein>
    <submittedName>
        <fullName evidence="2">Uncharacterized protein</fullName>
    </submittedName>
</protein>
<dbReference type="EMBL" id="JBBNAF010000011">
    <property type="protein sequence ID" value="KAK9098882.1"/>
    <property type="molecule type" value="Genomic_DNA"/>
</dbReference>
<organism evidence="2 3">
    <name type="scientific">Stephania yunnanensis</name>
    <dbReference type="NCBI Taxonomy" id="152371"/>
    <lineage>
        <taxon>Eukaryota</taxon>
        <taxon>Viridiplantae</taxon>
        <taxon>Streptophyta</taxon>
        <taxon>Embryophyta</taxon>
        <taxon>Tracheophyta</taxon>
        <taxon>Spermatophyta</taxon>
        <taxon>Magnoliopsida</taxon>
        <taxon>Ranunculales</taxon>
        <taxon>Menispermaceae</taxon>
        <taxon>Menispermoideae</taxon>
        <taxon>Cissampelideae</taxon>
        <taxon>Stephania</taxon>
    </lineage>
</organism>
<keyword evidence="3" id="KW-1185">Reference proteome</keyword>
<feature type="region of interest" description="Disordered" evidence="1">
    <location>
        <begin position="1"/>
        <end position="87"/>
    </location>
</feature>
<comment type="caution">
    <text evidence="2">The sequence shown here is derived from an EMBL/GenBank/DDBJ whole genome shotgun (WGS) entry which is preliminary data.</text>
</comment>
<feature type="compositionally biased region" description="Basic and acidic residues" evidence="1">
    <location>
        <begin position="59"/>
        <end position="79"/>
    </location>
</feature>
<feature type="compositionally biased region" description="Basic and acidic residues" evidence="1">
    <location>
        <begin position="1"/>
        <end position="12"/>
    </location>
</feature>
<evidence type="ECO:0000313" key="3">
    <source>
        <dbReference type="Proteomes" id="UP001420932"/>
    </source>
</evidence>
<reference evidence="2 3" key="1">
    <citation type="submission" date="2024-01" db="EMBL/GenBank/DDBJ databases">
        <title>Genome assemblies of Stephania.</title>
        <authorList>
            <person name="Yang L."/>
        </authorList>
    </citation>
    <scope>NUCLEOTIDE SEQUENCE [LARGE SCALE GENOMIC DNA]</scope>
    <source>
        <strain evidence="2">YNDBR</strain>
        <tissue evidence="2">Leaf</tissue>
    </source>
</reference>
<sequence length="87" mass="9572">MERESERSEKKERRWRRSPAAEGNAQGRSRTNDSGGGDGGGRRQHAANPIVTPGGAAIAREEARRCSSEGREKAVRGEAARQQLRSW</sequence>
<dbReference type="AlphaFoldDB" id="A0AAP0EXY4"/>
<gene>
    <name evidence="2" type="ORF">Syun_025927</name>
</gene>
<evidence type="ECO:0000256" key="1">
    <source>
        <dbReference type="SAM" id="MobiDB-lite"/>
    </source>
</evidence>
<name>A0AAP0EXY4_9MAGN</name>